<dbReference type="EMBL" id="AGYG01000028">
    <property type="protein sequence ID" value="ENZ34594.1"/>
    <property type="molecule type" value="Genomic_DNA"/>
</dbReference>
<dbReference type="Proteomes" id="UP000013041">
    <property type="component" value="Unassembled WGS sequence"/>
</dbReference>
<protein>
    <submittedName>
        <fullName evidence="2">Chromosome partitioning protein</fullName>
    </submittedName>
</protein>
<comment type="caution">
    <text evidence="2">The sequence shown here is derived from an EMBL/GenBank/DDBJ whole genome shotgun (WGS) entry which is preliminary data.</text>
</comment>
<dbReference type="InterPro" id="IPR050678">
    <property type="entry name" value="DNA_Partitioning_ATPase"/>
</dbReference>
<sequence length="256" mass="28658">MRIISIINLKGGVGKTMTALELGYILHHKYGQSVLLVDNDKQGNLSQAMGKHYAEDYICGTAQLLNGRDVNKIMRFTGEPGMGVVSADMSLLTSTYQLMGKSGEKVGQFETLRNARAEDGKPYDYIIIDNPPDMGINVINALMVTDDVIVPVKLDQWALDGLETIKNQISECRERNPGIKLLGILVTMYRNNDANVAGVEWLQDQGYKMFKEKIRYSEKVAESIMMGKPLEEYSPRSAAAVSYRKFVEEYRRGTSE</sequence>
<evidence type="ECO:0000259" key="1">
    <source>
        <dbReference type="Pfam" id="PF13614"/>
    </source>
</evidence>
<dbReference type="CDD" id="cd02042">
    <property type="entry name" value="ParAB_family"/>
    <property type="match status" value="1"/>
</dbReference>
<dbReference type="Pfam" id="PF13614">
    <property type="entry name" value="AAA_31"/>
    <property type="match status" value="1"/>
</dbReference>
<dbReference type="SUPFAM" id="SSF52540">
    <property type="entry name" value="P-loop containing nucleoside triphosphate hydrolases"/>
    <property type="match status" value="1"/>
</dbReference>
<dbReference type="InterPro" id="IPR025669">
    <property type="entry name" value="AAA_dom"/>
</dbReference>
<dbReference type="PANTHER" id="PTHR13696:SF52">
    <property type="entry name" value="PARA FAMILY PROTEIN CT_582"/>
    <property type="match status" value="1"/>
</dbReference>
<reference evidence="2 3" key="1">
    <citation type="submission" date="2013-01" db="EMBL/GenBank/DDBJ databases">
        <title>The Genome Sequence of Clostridium bolteae 90B8.</title>
        <authorList>
            <consortium name="The Broad Institute Genome Sequencing Platform"/>
            <person name="Earl A."/>
            <person name="Ward D."/>
            <person name="Feldgarden M."/>
            <person name="Gevers D."/>
            <person name="Courvalin P."/>
            <person name="Lambert T."/>
            <person name="Walker B."/>
            <person name="Young S.K."/>
            <person name="Zeng Q."/>
            <person name="Gargeya S."/>
            <person name="Fitzgerald M."/>
            <person name="Haas B."/>
            <person name="Abouelleil A."/>
            <person name="Alvarado L."/>
            <person name="Arachchi H.M."/>
            <person name="Berlin A.M."/>
            <person name="Chapman S.B."/>
            <person name="Dewar J."/>
            <person name="Goldberg J."/>
            <person name="Griggs A."/>
            <person name="Gujja S."/>
            <person name="Hansen M."/>
            <person name="Howarth C."/>
            <person name="Imamovic A."/>
            <person name="Larimer J."/>
            <person name="McCowan C."/>
            <person name="Murphy C."/>
            <person name="Neiman D."/>
            <person name="Pearson M."/>
            <person name="Priest M."/>
            <person name="Roberts A."/>
            <person name="Saif S."/>
            <person name="Shea T."/>
            <person name="Sisk P."/>
            <person name="Sykes S."/>
            <person name="Wortman J."/>
            <person name="Nusbaum C."/>
            <person name="Birren B."/>
        </authorList>
    </citation>
    <scope>NUCLEOTIDE SEQUENCE [LARGE SCALE GENOMIC DNA]</scope>
    <source>
        <strain evidence="2 3">90B8</strain>
    </source>
</reference>
<dbReference type="PATRIC" id="fig|997897.5.peg.4190"/>
<evidence type="ECO:0000313" key="3">
    <source>
        <dbReference type="Proteomes" id="UP000013041"/>
    </source>
</evidence>
<dbReference type="InterPro" id="IPR027417">
    <property type="entry name" value="P-loop_NTPase"/>
</dbReference>
<proteinExistence type="predicted"/>
<dbReference type="AlphaFoldDB" id="R0AP86"/>
<dbReference type="PANTHER" id="PTHR13696">
    <property type="entry name" value="P-LOOP CONTAINING NUCLEOSIDE TRIPHOSPHATE HYDROLASE"/>
    <property type="match status" value="1"/>
</dbReference>
<evidence type="ECO:0000313" key="2">
    <source>
        <dbReference type="EMBL" id="ENZ34594.1"/>
    </source>
</evidence>
<name>R0AP86_9FIRM</name>
<gene>
    <name evidence="2" type="ORF">HMPREF1097_03981</name>
</gene>
<dbReference type="RefSeq" id="WP_002573209.1">
    <property type="nucleotide sequence ID" value="NZ_KB851156.1"/>
</dbReference>
<accession>R0AP86</accession>
<organism evidence="2 3">
    <name type="scientific">Enterocloster bolteae 90B8</name>
    <dbReference type="NCBI Taxonomy" id="997897"/>
    <lineage>
        <taxon>Bacteria</taxon>
        <taxon>Bacillati</taxon>
        <taxon>Bacillota</taxon>
        <taxon>Clostridia</taxon>
        <taxon>Lachnospirales</taxon>
        <taxon>Lachnospiraceae</taxon>
        <taxon>Enterocloster</taxon>
    </lineage>
</organism>
<feature type="domain" description="AAA" evidence="1">
    <location>
        <begin position="1"/>
        <end position="176"/>
    </location>
</feature>
<dbReference type="HOGENOM" id="CLU_037612_1_4_9"/>
<dbReference type="Gene3D" id="3.40.50.300">
    <property type="entry name" value="P-loop containing nucleotide triphosphate hydrolases"/>
    <property type="match status" value="1"/>
</dbReference>